<organism evidence="2">
    <name type="scientific">Arion vulgaris</name>
    <dbReference type="NCBI Taxonomy" id="1028688"/>
    <lineage>
        <taxon>Eukaryota</taxon>
        <taxon>Metazoa</taxon>
        <taxon>Spiralia</taxon>
        <taxon>Lophotrochozoa</taxon>
        <taxon>Mollusca</taxon>
        <taxon>Gastropoda</taxon>
        <taxon>Heterobranchia</taxon>
        <taxon>Euthyneura</taxon>
        <taxon>Panpulmonata</taxon>
        <taxon>Eupulmonata</taxon>
        <taxon>Stylommatophora</taxon>
        <taxon>Helicina</taxon>
        <taxon>Arionoidea</taxon>
        <taxon>Arionidae</taxon>
        <taxon>Arion</taxon>
    </lineage>
</organism>
<protein>
    <submittedName>
        <fullName evidence="2">Uncharacterized protein</fullName>
    </submittedName>
</protein>
<proteinExistence type="predicted"/>
<dbReference type="EMBL" id="HACG01013213">
    <property type="protein sequence ID" value="CEK60078.1"/>
    <property type="molecule type" value="Transcribed_RNA"/>
</dbReference>
<evidence type="ECO:0000256" key="1">
    <source>
        <dbReference type="SAM" id="MobiDB-lite"/>
    </source>
</evidence>
<evidence type="ECO:0000313" key="2">
    <source>
        <dbReference type="EMBL" id="CEK60078.1"/>
    </source>
</evidence>
<name>A0A0B6YV26_9EUPU</name>
<feature type="non-terminal residue" evidence="2">
    <location>
        <position position="1"/>
    </location>
</feature>
<reference evidence="2" key="1">
    <citation type="submission" date="2014-12" db="EMBL/GenBank/DDBJ databases">
        <title>Insight into the proteome of Arion vulgaris.</title>
        <authorList>
            <person name="Aradska J."/>
            <person name="Bulat T."/>
            <person name="Smidak R."/>
            <person name="Sarate P."/>
            <person name="Gangsoo J."/>
            <person name="Sialana F."/>
            <person name="Bilban M."/>
            <person name="Lubec G."/>
        </authorList>
    </citation>
    <scope>NUCLEOTIDE SEQUENCE</scope>
    <source>
        <tissue evidence="2">Skin</tissue>
    </source>
</reference>
<feature type="non-terminal residue" evidence="2">
    <location>
        <position position="86"/>
    </location>
</feature>
<feature type="region of interest" description="Disordered" evidence="1">
    <location>
        <begin position="1"/>
        <end position="29"/>
    </location>
</feature>
<sequence>FAETCHASKLKSATKMKGRNKNKKPCRPRGYYNSDLKYDEDNDLDEVYEDENDILVCNNQKEIQKTRESTLLQKNFNISEFITTSN</sequence>
<gene>
    <name evidence="2" type="primary">ORF38348</name>
</gene>
<feature type="compositionally biased region" description="Basic residues" evidence="1">
    <location>
        <begin position="8"/>
        <end position="27"/>
    </location>
</feature>
<dbReference type="AlphaFoldDB" id="A0A0B6YV26"/>
<accession>A0A0B6YV26</accession>